<gene>
    <name evidence="2" type="ORF">GR702_20120</name>
</gene>
<evidence type="ECO:0000313" key="2">
    <source>
        <dbReference type="EMBL" id="MYM00068.1"/>
    </source>
</evidence>
<proteinExistence type="predicted"/>
<dbReference type="InterPro" id="IPR011053">
    <property type="entry name" value="Single_hybrid_motif"/>
</dbReference>
<dbReference type="PROSITE" id="PS50968">
    <property type="entry name" value="BIOTINYL_LIPOYL"/>
    <property type="match status" value="1"/>
</dbReference>
<dbReference type="CDD" id="cd06849">
    <property type="entry name" value="lipoyl_domain"/>
    <property type="match status" value="1"/>
</dbReference>
<dbReference type="InterPro" id="IPR045257">
    <property type="entry name" value="E2/Pdx1"/>
</dbReference>
<feature type="domain" description="Lipoyl-binding" evidence="1">
    <location>
        <begin position="4"/>
        <end position="80"/>
    </location>
</feature>
<evidence type="ECO:0000313" key="3">
    <source>
        <dbReference type="Proteomes" id="UP000465810"/>
    </source>
</evidence>
<protein>
    <recommendedName>
        <fullName evidence="1">Lipoyl-binding domain-containing protein</fullName>
    </recommendedName>
</protein>
<dbReference type="RefSeq" id="WP_337192654.1">
    <property type="nucleotide sequence ID" value="NZ_WVTD01000027.1"/>
</dbReference>
<dbReference type="Gene3D" id="2.40.50.100">
    <property type="match status" value="1"/>
</dbReference>
<dbReference type="PANTHER" id="PTHR23151">
    <property type="entry name" value="DIHYDROLIPOAMIDE ACETYL/SUCCINYL-TRANSFERASE-RELATED"/>
    <property type="match status" value="1"/>
</dbReference>
<sequence>MSRIRAFTMPKWGIEMTEGTIADWMVKEGEPFKRGQTLCLIETAKITNEVEAEYDATVRRIVVGGGSEAEPVGALLAVFDEGDHSDEEIEAFVAAFKPAEGGIAKGAEKAKAAAQEDAEAAPALSSPLPKSIFRDGAQPGPADMMISSTPASAATWPTRAKISAF</sequence>
<name>A0A7X4GLU3_9SPHN</name>
<dbReference type="InterPro" id="IPR000089">
    <property type="entry name" value="Biotin_lipoyl"/>
</dbReference>
<dbReference type="GO" id="GO:0045254">
    <property type="term" value="C:pyruvate dehydrogenase complex"/>
    <property type="evidence" value="ECO:0007669"/>
    <property type="project" value="InterPro"/>
</dbReference>
<feature type="non-terminal residue" evidence="2">
    <location>
        <position position="165"/>
    </location>
</feature>
<dbReference type="EMBL" id="WVTD01000027">
    <property type="protein sequence ID" value="MYM00068.1"/>
    <property type="molecule type" value="Genomic_DNA"/>
</dbReference>
<organism evidence="2 3">
    <name type="scientific">Novosphingobium silvae</name>
    <dbReference type="NCBI Taxonomy" id="2692619"/>
    <lineage>
        <taxon>Bacteria</taxon>
        <taxon>Pseudomonadati</taxon>
        <taxon>Pseudomonadota</taxon>
        <taxon>Alphaproteobacteria</taxon>
        <taxon>Sphingomonadales</taxon>
        <taxon>Sphingomonadaceae</taxon>
        <taxon>Novosphingobium</taxon>
    </lineage>
</organism>
<dbReference type="Pfam" id="PF00364">
    <property type="entry name" value="Biotin_lipoyl"/>
    <property type="match status" value="1"/>
</dbReference>
<dbReference type="SUPFAM" id="SSF51230">
    <property type="entry name" value="Single hybrid motif"/>
    <property type="match status" value="1"/>
</dbReference>
<dbReference type="GO" id="GO:0006086">
    <property type="term" value="P:pyruvate decarboxylation to acetyl-CoA"/>
    <property type="evidence" value="ECO:0007669"/>
    <property type="project" value="InterPro"/>
</dbReference>
<accession>A0A7X4GLU3</accession>
<dbReference type="Proteomes" id="UP000465810">
    <property type="component" value="Unassembled WGS sequence"/>
</dbReference>
<dbReference type="AlphaFoldDB" id="A0A7X4GLU3"/>
<keyword evidence="3" id="KW-1185">Reference proteome</keyword>
<dbReference type="PANTHER" id="PTHR23151:SF90">
    <property type="entry name" value="DIHYDROLIPOYLLYSINE-RESIDUE ACETYLTRANSFERASE COMPONENT OF PYRUVATE DEHYDROGENASE COMPLEX, MITOCHONDRIAL-RELATED"/>
    <property type="match status" value="1"/>
</dbReference>
<comment type="caution">
    <text evidence="2">The sequence shown here is derived from an EMBL/GenBank/DDBJ whole genome shotgun (WGS) entry which is preliminary data.</text>
</comment>
<reference evidence="2 3" key="1">
    <citation type="submission" date="2019-12" db="EMBL/GenBank/DDBJ databases">
        <authorList>
            <person name="Feng G."/>
            <person name="Zhu H."/>
        </authorList>
    </citation>
    <scope>NUCLEOTIDE SEQUENCE [LARGE SCALE GENOMIC DNA]</scope>
    <source>
        <strain evidence="2 3">FGD1</strain>
    </source>
</reference>
<evidence type="ECO:0000259" key="1">
    <source>
        <dbReference type="PROSITE" id="PS50968"/>
    </source>
</evidence>